<keyword evidence="2" id="KW-1185">Reference proteome</keyword>
<sequence length="71" mass="7365">MSNQAPTPSLTDLEARLEMSMRATLKAAADVVAAGGSVEETASTSKLKDGLLVQGIVMVSMTGFKQEPVTP</sequence>
<evidence type="ECO:0000313" key="1">
    <source>
        <dbReference type="EMBL" id="TJZ85822.1"/>
    </source>
</evidence>
<comment type="caution">
    <text evidence="1">The sequence shown here is derived from an EMBL/GenBank/DDBJ whole genome shotgun (WGS) entry which is preliminary data.</text>
</comment>
<accession>A0A4U0QW82</accession>
<protein>
    <submittedName>
        <fullName evidence="1">Uncharacterized protein</fullName>
    </submittedName>
</protein>
<proteinExistence type="predicted"/>
<dbReference type="Proteomes" id="UP000306223">
    <property type="component" value="Unassembled WGS sequence"/>
</dbReference>
<dbReference type="RefSeq" id="WP_136855747.1">
    <property type="nucleotide sequence ID" value="NZ_SUNH01000007.1"/>
</dbReference>
<evidence type="ECO:0000313" key="2">
    <source>
        <dbReference type="Proteomes" id="UP000306223"/>
    </source>
</evidence>
<dbReference type="AlphaFoldDB" id="A0A4U0QW82"/>
<dbReference type="EMBL" id="SUNH01000007">
    <property type="protein sequence ID" value="TJZ85822.1"/>
    <property type="molecule type" value="Genomic_DNA"/>
</dbReference>
<gene>
    <name evidence="1" type="ORF">FA740_05325</name>
</gene>
<reference evidence="1 2" key="1">
    <citation type="submission" date="2019-04" db="EMBL/GenBank/DDBJ databases">
        <authorList>
            <person name="Li J."/>
        </authorList>
    </citation>
    <scope>NUCLEOTIDE SEQUENCE [LARGE SCALE GENOMIC DNA]</scope>
    <source>
        <strain evidence="1 2">CCTCC AB2016182</strain>
    </source>
</reference>
<organism evidence="1 2">
    <name type="scientific">Paracoccus hibiscisoli</name>
    <dbReference type="NCBI Taxonomy" id="2023261"/>
    <lineage>
        <taxon>Bacteria</taxon>
        <taxon>Pseudomonadati</taxon>
        <taxon>Pseudomonadota</taxon>
        <taxon>Alphaproteobacteria</taxon>
        <taxon>Rhodobacterales</taxon>
        <taxon>Paracoccaceae</taxon>
        <taxon>Paracoccus</taxon>
    </lineage>
</organism>
<name>A0A4U0QW82_9RHOB</name>